<evidence type="ECO:0000313" key="1">
    <source>
        <dbReference type="EMBL" id="CAA9315533.1"/>
    </source>
</evidence>
<feature type="non-terminal residue" evidence="1">
    <location>
        <position position="1"/>
    </location>
</feature>
<protein>
    <submittedName>
        <fullName evidence="1">Uncharacterized protein</fullName>
    </submittedName>
</protein>
<sequence>VRLRRGLAARLRPGDVRHELRLQRVRHDGPDLQLHRARARR</sequence>
<dbReference type="EMBL" id="CADCUH010000007">
    <property type="protein sequence ID" value="CAA9315533.1"/>
    <property type="molecule type" value="Genomic_DNA"/>
</dbReference>
<name>A0A6J4KX35_9ACTN</name>
<proteinExistence type="predicted"/>
<accession>A0A6J4KX35</accession>
<reference evidence="1" key="1">
    <citation type="submission" date="2020-02" db="EMBL/GenBank/DDBJ databases">
        <authorList>
            <person name="Meier V. D."/>
        </authorList>
    </citation>
    <scope>NUCLEOTIDE SEQUENCE</scope>
    <source>
        <strain evidence="1">AVDCRST_MAG36</strain>
    </source>
</reference>
<organism evidence="1">
    <name type="scientific">uncultured Nocardioidaceae bacterium</name>
    <dbReference type="NCBI Taxonomy" id="253824"/>
    <lineage>
        <taxon>Bacteria</taxon>
        <taxon>Bacillati</taxon>
        <taxon>Actinomycetota</taxon>
        <taxon>Actinomycetes</taxon>
        <taxon>Propionibacteriales</taxon>
        <taxon>Nocardioidaceae</taxon>
        <taxon>environmental samples</taxon>
    </lineage>
</organism>
<gene>
    <name evidence="1" type="ORF">AVDCRST_MAG36-91</name>
</gene>
<feature type="non-terminal residue" evidence="1">
    <location>
        <position position="41"/>
    </location>
</feature>
<dbReference type="AlphaFoldDB" id="A0A6J4KX35"/>